<sequence>MLPLLDALGESPAPPSWMAAVSSDLDAQWDALAAHGVGMEELMQKIEDALTEIVPRGWAVFNMQSEVIAQAVGLVKTDRGGEADELLADQWETSTYRTKRVCDRVSSMGAAETTYNAMFLHRARLLRR</sequence>
<dbReference type="EMBL" id="CP017146">
    <property type="protein sequence ID" value="QHO68869.1"/>
    <property type="molecule type" value="Genomic_DNA"/>
</dbReference>
<gene>
    <name evidence="1" type="ORF">BHD05_03655</name>
</gene>
<protein>
    <submittedName>
        <fullName evidence="1">Uncharacterized protein</fullName>
    </submittedName>
</protein>
<dbReference type="Proteomes" id="UP000464507">
    <property type="component" value="Chromosome"/>
</dbReference>
<evidence type="ECO:0000313" key="1">
    <source>
        <dbReference type="EMBL" id="QHO68869.1"/>
    </source>
</evidence>
<evidence type="ECO:0000313" key="2">
    <source>
        <dbReference type="Proteomes" id="UP000464507"/>
    </source>
</evidence>
<dbReference type="KEGG" id="mant:BHD05_03655"/>
<dbReference type="AlphaFoldDB" id="A0A7L5AKN6"/>
<keyword evidence="2" id="KW-1185">Reference proteome</keyword>
<reference evidence="1 2" key="1">
    <citation type="submission" date="2016-09" db="EMBL/GenBank/DDBJ databases">
        <title>Complete genome sequence of microbes from the polar regions.</title>
        <authorList>
            <person name="Liao L."/>
            <person name="Chen B."/>
        </authorList>
    </citation>
    <scope>NUCLEOTIDE SEQUENCE [LARGE SCALE GENOMIC DNA]</scope>
    <source>
        <strain evidence="1 2">ZS314</strain>
    </source>
</reference>
<name>A0A7L5AKN6_9MICO</name>
<proteinExistence type="predicted"/>
<organism evidence="1 2">
    <name type="scientific">Marisediminicola antarctica</name>
    <dbReference type="NCBI Taxonomy" id="674079"/>
    <lineage>
        <taxon>Bacteria</taxon>
        <taxon>Bacillati</taxon>
        <taxon>Actinomycetota</taxon>
        <taxon>Actinomycetes</taxon>
        <taxon>Micrococcales</taxon>
        <taxon>Microbacteriaceae</taxon>
        <taxon>Marisediminicola</taxon>
    </lineage>
</organism>
<accession>A0A7L5AKN6</accession>